<dbReference type="Gene3D" id="3.90.1640.10">
    <property type="entry name" value="inorganic pyrophosphatase (n-terminal core)"/>
    <property type="match status" value="1"/>
</dbReference>
<comment type="similarity">
    <text evidence="6">Belongs to the GdpP/PdeA phosphodiesterase family.</text>
</comment>
<keyword evidence="6" id="KW-0378">Hydrolase</keyword>
<feature type="binding site" evidence="7">
    <location>
        <position position="415"/>
    </location>
    <ligand>
        <name>Mn(2+)</name>
        <dbReference type="ChEBI" id="CHEBI:29035"/>
        <label>2</label>
    </ligand>
</feature>
<dbReference type="EC" id="3.1.4.-" evidence="6"/>
<dbReference type="InterPro" id="IPR038763">
    <property type="entry name" value="DHH_sf"/>
</dbReference>
<dbReference type="Pfam" id="PF01368">
    <property type="entry name" value="DHH"/>
    <property type="match status" value="1"/>
</dbReference>
<dbReference type="InterPro" id="IPR003156">
    <property type="entry name" value="DHHA1_dom"/>
</dbReference>
<evidence type="ECO:0000256" key="1">
    <source>
        <dbReference type="ARBA" id="ARBA00004651"/>
    </source>
</evidence>
<dbReference type="RefSeq" id="WP_068726901.1">
    <property type="nucleotide sequence ID" value="NZ_LSKU01000001.1"/>
</dbReference>
<dbReference type="PANTHER" id="PTHR47618:SF2">
    <property type="entry name" value="CYCLIC-DI-AMP PHOSPHODIESTERASE GDPP"/>
    <property type="match status" value="1"/>
</dbReference>
<evidence type="ECO:0000259" key="9">
    <source>
        <dbReference type="PROSITE" id="PS50887"/>
    </source>
</evidence>
<dbReference type="Gene3D" id="3.30.450.20">
    <property type="entry name" value="PAS domain"/>
    <property type="match status" value="1"/>
</dbReference>
<keyword evidence="7" id="KW-0479">Metal-binding</keyword>
<feature type="binding site" evidence="7">
    <location>
        <position position="342"/>
    </location>
    <ligand>
        <name>Mn(2+)</name>
        <dbReference type="ChEBI" id="CHEBI:29035"/>
        <label>1</label>
    </ligand>
</feature>
<reference evidence="10 11" key="1">
    <citation type="submission" date="2016-02" db="EMBL/GenBank/DDBJ databases">
        <title>Draft Genome for Tepidibacillus decaturensis nov. sp. Strain Z9, an Anaerobic, Moderately Thermophilic and Heterotrophic Bacterium from Deep Subsurface of the Illinois Basin, USA.</title>
        <authorList>
            <person name="Dong Y."/>
            <person name="Chang J.Y."/>
            <person name="Sanford R."/>
            <person name="Fouke B.W."/>
        </authorList>
    </citation>
    <scope>NUCLEOTIDE SEQUENCE [LARGE SCALE GENOMIC DNA]</scope>
    <source>
        <strain evidence="10 11">Z9</strain>
    </source>
</reference>
<feature type="domain" description="GGDEF" evidence="9">
    <location>
        <begin position="171"/>
        <end position="299"/>
    </location>
</feature>
<dbReference type="SMART" id="SM00267">
    <property type="entry name" value="GGDEF"/>
    <property type="match status" value="1"/>
</dbReference>
<keyword evidence="3 8" id="KW-0812">Transmembrane</keyword>
<evidence type="ECO:0000256" key="2">
    <source>
        <dbReference type="ARBA" id="ARBA00022475"/>
    </source>
</evidence>
<dbReference type="InterPro" id="IPR014528">
    <property type="entry name" value="GdpP/PdeA"/>
</dbReference>
<gene>
    <name evidence="10" type="ORF">U473_12605</name>
</gene>
<feature type="transmembrane region" description="Helical" evidence="8">
    <location>
        <begin position="12"/>
        <end position="29"/>
    </location>
</feature>
<dbReference type="PROSITE" id="PS50887">
    <property type="entry name" value="GGDEF"/>
    <property type="match status" value="1"/>
</dbReference>
<proteinExistence type="inferred from homology"/>
<evidence type="ECO:0000313" key="10">
    <source>
        <dbReference type="EMBL" id="KXG44769.1"/>
    </source>
</evidence>
<dbReference type="InterPro" id="IPR051319">
    <property type="entry name" value="Oligoribo/pAp-PDE_c-di-AMP_PDE"/>
</dbReference>
<dbReference type="GO" id="GO:0003676">
    <property type="term" value="F:nucleic acid binding"/>
    <property type="evidence" value="ECO:0007669"/>
    <property type="project" value="UniProtKB-UniRule"/>
</dbReference>
<dbReference type="AlphaFoldDB" id="A0A135L759"/>
<keyword evidence="5 6" id="KW-0472">Membrane</keyword>
<evidence type="ECO:0000256" key="3">
    <source>
        <dbReference type="ARBA" id="ARBA00022692"/>
    </source>
</evidence>
<dbReference type="GO" id="GO:0106409">
    <property type="term" value="F:cyclic-di-AMP phosphodiesterase activity"/>
    <property type="evidence" value="ECO:0007669"/>
    <property type="project" value="RHEA"/>
</dbReference>
<organism evidence="10 11">
    <name type="scientific">Tepidibacillus decaturensis</name>
    <dbReference type="NCBI Taxonomy" id="1413211"/>
    <lineage>
        <taxon>Bacteria</taxon>
        <taxon>Bacillati</taxon>
        <taxon>Bacillota</taxon>
        <taxon>Bacilli</taxon>
        <taxon>Bacillales</taxon>
        <taxon>Bacillaceae</taxon>
        <taxon>Tepidibacillus</taxon>
    </lineage>
</organism>
<dbReference type="OrthoDB" id="9759476at2"/>
<dbReference type="GO" id="GO:0005886">
    <property type="term" value="C:plasma membrane"/>
    <property type="evidence" value="ECO:0007669"/>
    <property type="project" value="UniProtKB-SubCell"/>
</dbReference>
<evidence type="ECO:0000256" key="7">
    <source>
        <dbReference type="PIRSR" id="PIRSR026583-50"/>
    </source>
</evidence>
<dbReference type="EMBL" id="LSKU01000001">
    <property type="protein sequence ID" value="KXG44769.1"/>
    <property type="molecule type" value="Genomic_DNA"/>
</dbReference>
<feature type="binding site" evidence="7">
    <location>
        <position position="439"/>
    </location>
    <ligand>
        <name>Mn(2+)</name>
        <dbReference type="ChEBI" id="CHEBI:29035"/>
        <label>2</label>
    </ligand>
</feature>
<protein>
    <recommendedName>
        <fullName evidence="6">Cyclic-di-AMP phosphodiesterase</fullName>
        <ecNumber evidence="6">3.1.4.-</ecNumber>
    </recommendedName>
</protein>
<dbReference type="Pfam" id="PF21370">
    <property type="entry name" value="PAS_GdpP"/>
    <property type="match status" value="1"/>
</dbReference>
<evidence type="ECO:0000313" key="11">
    <source>
        <dbReference type="Proteomes" id="UP000070352"/>
    </source>
</evidence>
<dbReference type="Pfam" id="PF24898">
    <property type="entry name" value="GGDEF_GdpP"/>
    <property type="match status" value="1"/>
</dbReference>
<dbReference type="InterPro" id="IPR001667">
    <property type="entry name" value="DDH_dom"/>
</dbReference>
<dbReference type="FunFam" id="3.90.1640.10:FF:000002">
    <property type="entry name" value="Cyclic-di-AMP phosphodiesterase"/>
    <property type="match status" value="1"/>
</dbReference>
<dbReference type="STRING" id="1413211.U473_12605"/>
<feature type="binding site" evidence="7">
    <location>
        <position position="348"/>
    </location>
    <ligand>
        <name>Mn(2+)</name>
        <dbReference type="ChEBI" id="CHEBI:29035"/>
        <label>2</label>
    </ligand>
</feature>
<dbReference type="Gene3D" id="3.10.310.30">
    <property type="match status" value="1"/>
</dbReference>
<name>A0A135L759_9BACI</name>
<dbReference type="Pfam" id="PF02272">
    <property type="entry name" value="DHHA1"/>
    <property type="match status" value="1"/>
</dbReference>
<comment type="subcellular location">
    <subcellularLocation>
        <location evidence="1">Cell membrane</location>
        <topology evidence="1">Multi-pass membrane protein</topology>
    </subcellularLocation>
</comment>
<comment type="function">
    <text evidence="6">Has phosphodiesterase (PDE) activity against cyclic-di-AMP (c-di-AMP).</text>
</comment>
<keyword evidence="7" id="KW-0464">Manganese</keyword>
<evidence type="ECO:0000256" key="6">
    <source>
        <dbReference type="PIRNR" id="PIRNR026583"/>
    </source>
</evidence>
<feature type="transmembrane region" description="Helical" evidence="8">
    <location>
        <begin position="35"/>
        <end position="53"/>
    </location>
</feature>
<dbReference type="InterPro" id="IPR049553">
    <property type="entry name" value="GdpP-like_PAS"/>
</dbReference>
<feature type="binding site" evidence="7">
    <location>
        <position position="494"/>
    </location>
    <ligand>
        <name>Mn(2+)</name>
        <dbReference type="ChEBI" id="CHEBI:29035"/>
        <label>2</label>
    </ligand>
</feature>
<keyword evidence="2 6" id="KW-1003">Cell membrane</keyword>
<evidence type="ECO:0000256" key="4">
    <source>
        <dbReference type="ARBA" id="ARBA00022989"/>
    </source>
</evidence>
<comment type="catalytic activity">
    <reaction evidence="6">
        <text>3',3'-c-di-AMP + H2O = 5'-O-phosphonoadenylyl-(3'-&gt;5')-adenosine + H(+)</text>
        <dbReference type="Rhea" id="RHEA:54420"/>
        <dbReference type="ChEBI" id="CHEBI:15377"/>
        <dbReference type="ChEBI" id="CHEBI:15378"/>
        <dbReference type="ChEBI" id="CHEBI:71500"/>
        <dbReference type="ChEBI" id="CHEBI:138171"/>
    </reaction>
</comment>
<feature type="binding site" evidence="7">
    <location>
        <position position="346"/>
    </location>
    <ligand>
        <name>Mn(2+)</name>
        <dbReference type="ChEBI" id="CHEBI:29035"/>
        <label>1</label>
    </ligand>
</feature>
<evidence type="ECO:0000256" key="8">
    <source>
        <dbReference type="SAM" id="Phobius"/>
    </source>
</evidence>
<dbReference type="PANTHER" id="PTHR47618">
    <property type="entry name" value="BIFUNCTIONAL OLIGORIBONUCLEASE AND PAP PHOSPHATASE NRNA"/>
    <property type="match status" value="1"/>
</dbReference>
<dbReference type="Proteomes" id="UP000070352">
    <property type="component" value="Unassembled WGS sequence"/>
</dbReference>
<keyword evidence="11" id="KW-1185">Reference proteome</keyword>
<accession>A0A135L759</accession>
<comment type="caution">
    <text evidence="10">The sequence shown here is derived from an EMBL/GenBank/DDBJ whole genome shotgun (WGS) entry which is preliminary data.</text>
</comment>
<dbReference type="SUPFAM" id="SSF64182">
    <property type="entry name" value="DHH phosphoesterases"/>
    <property type="match status" value="1"/>
</dbReference>
<dbReference type="PIRSF" id="PIRSF026583">
    <property type="entry name" value="YybT"/>
    <property type="match status" value="1"/>
</dbReference>
<sequence length="651" mass="73512">MPNFLLNRWHGFHVIFTFIFSLILLGFLAYYHWLFAAIGSLVLFGLVYFTYLAELRFKKELNQYIATLSHRIQKVGVEVLQQMPIGVLLFNEEGKIEWHNSYLLEITGEKDLIGKKVSEVFSTINLEELNVKKDIHYQDKIYEVEFRKNERLIFVMDVTEYKNLQSQYKDEQPVFGIIHLDNFDEVSQGMDDLNRSLLLSNITSTINDWASKLGIYIRRYTSDKFFIVTTQKVLEQMEKSRFDILDIVREMTEDNKIPFTLSIGIGAGASSLIEIGQMAQSSLDIALGRGGDQAAVKVGERLSFYGGKSNAVEKRTRVRARVIAHALKDLIQESDIVLIMGHKTPDMDAIGASIGILKAVRVNDRKGYVVLDQPNPSIEKLLDEVSHHKELPQYFLTPEKALSMVSSRTLLIMIDTHKPSMTIEPRLVEKIDRVVVIDHHRRGEEFVEDPVLIYIEPYASSTSELVTELLQYQKDKFSMDPLEATALLAGVVVDTKGFGFRTGFRTFDAASFLRRNGADPILVQKLLKEDIEQYIQKAELVKRARIVFDNIAIAVAEGKNDQLMIAQAADTLLNMSGIFASFVISVRTDGLTSISARSLGQVNVQLIMERMGGGGHLTNAAAQLEGVTVEEAETRLIEVLQTYQQEGGLTI</sequence>
<feature type="binding site" evidence="7">
    <location>
        <position position="415"/>
    </location>
    <ligand>
        <name>Mn(2+)</name>
        <dbReference type="ChEBI" id="CHEBI:29035"/>
        <label>1</label>
    </ligand>
</feature>
<comment type="cofactor">
    <cofactor evidence="7">
        <name>Mn(2+)</name>
        <dbReference type="ChEBI" id="CHEBI:29035"/>
    </cofactor>
    <text evidence="7">For phosphodiesterase activity, probably binds 2 Mn(2+) per subunit.</text>
</comment>
<dbReference type="GO" id="GO:0016787">
    <property type="term" value="F:hydrolase activity"/>
    <property type="evidence" value="ECO:0007669"/>
    <property type="project" value="UniProtKB-UniRule"/>
</dbReference>
<keyword evidence="4 8" id="KW-1133">Transmembrane helix</keyword>
<dbReference type="InterPro" id="IPR000160">
    <property type="entry name" value="GGDEF_dom"/>
</dbReference>
<evidence type="ECO:0000256" key="5">
    <source>
        <dbReference type="ARBA" id="ARBA00023136"/>
    </source>
</evidence>
<dbReference type="GO" id="GO:0046872">
    <property type="term" value="F:metal ion binding"/>
    <property type="evidence" value="ECO:0007669"/>
    <property type="project" value="UniProtKB-KW"/>
</dbReference>